<dbReference type="Pfam" id="PF00149">
    <property type="entry name" value="Metallophos"/>
    <property type="match status" value="1"/>
</dbReference>
<evidence type="ECO:0000313" key="3">
    <source>
        <dbReference type="Proteomes" id="UP000077134"/>
    </source>
</evidence>
<dbReference type="STRING" id="1763538.LPB68_03695"/>
<dbReference type="EMBL" id="LSFN01000014">
    <property type="protein sequence ID" value="OAB74445.1"/>
    <property type="molecule type" value="Genomic_DNA"/>
</dbReference>
<dbReference type="RefSeq" id="WP_068657769.1">
    <property type="nucleotide sequence ID" value="NZ_CP017770.1"/>
</dbReference>
<sequence>MTALIWLLSGCVTLAAVILLYWMIHEALRVVINPVEFKLSRLPRSFDGSRILFITDIHRRHLPKELLMSLKGQVDWVLLGGDIMEKNVPLSRVERNMRLLSSVAPVYAVHGNHDYKADIVSLDQILRLCDVNLLMNQNVKLEKNGSFIWLTGMDYSNIRLKKYSPLPKLPNSEMDVCRLVLVHDPAWINRFSTKPADLVLAGHTHGGQIIFPWIGPIHLDKCYRDIASGLVEWEQEDTLITRSRLFVSRGFGYRHLPLRFRCPAEMNLITLRSNEEDSLA</sequence>
<feature type="domain" description="Calcineurin-like phosphoesterase" evidence="1">
    <location>
        <begin position="50"/>
        <end position="206"/>
    </location>
</feature>
<evidence type="ECO:0000259" key="1">
    <source>
        <dbReference type="Pfam" id="PF00149"/>
    </source>
</evidence>
<organism evidence="2 3">
    <name type="scientific">Paenibacillus crassostreae</name>
    <dbReference type="NCBI Taxonomy" id="1763538"/>
    <lineage>
        <taxon>Bacteria</taxon>
        <taxon>Bacillati</taxon>
        <taxon>Bacillota</taxon>
        <taxon>Bacilli</taxon>
        <taxon>Bacillales</taxon>
        <taxon>Paenibacillaceae</taxon>
        <taxon>Paenibacillus</taxon>
    </lineage>
</organism>
<dbReference type="InterPro" id="IPR051158">
    <property type="entry name" value="Metallophosphoesterase_sf"/>
</dbReference>
<reference evidence="2 3" key="1">
    <citation type="submission" date="2016-02" db="EMBL/GenBank/DDBJ databases">
        <title>Paenibacillus sp. LPB0068, isolated from Crassostrea gigas.</title>
        <authorList>
            <person name="Shin S.-K."/>
            <person name="Yi H."/>
        </authorList>
    </citation>
    <scope>NUCLEOTIDE SEQUENCE [LARGE SCALE GENOMIC DNA]</scope>
    <source>
        <strain evidence="2 3">LPB0068</strain>
    </source>
</reference>
<gene>
    <name evidence="2" type="ORF">PNBC_10265</name>
</gene>
<proteinExistence type="predicted"/>
<dbReference type="GO" id="GO:0009245">
    <property type="term" value="P:lipid A biosynthetic process"/>
    <property type="evidence" value="ECO:0007669"/>
    <property type="project" value="TreeGrafter"/>
</dbReference>
<dbReference type="GO" id="GO:0016020">
    <property type="term" value="C:membrane"/>
    <property type="evidence" value="ECO:0007669"/>
    <property type="project" value="GOC"/>
</dbReference>
<dbReference type="OrthoDB" id="9780884at2"/>
<comment type="caution">
    <text evidence="2">The sequence shown here is derived from an EMBL/GenBank/DDBJ whole genome shotgun (WGS) entry which is preliminary data.</text>
</comment>
<evidence type="ECO:0000313" key="2">
    <source>
        <dbReference type="EMBL" id="OAB74445.1"/>
    </source>
</evidence>
<dbReference type="PANTHER" id="PTHR31302">
    <property type="entry name" value="TRANSMEMBRANE PROTEIN WITH METALLOPHOSPHOESTERASE DOMAIN-RELATED"/>
    <property type="match status" value="1"/>
</dbReference>
<keyword evidence="3" id="KW-1185">Reference proteome</keyword>
<dbReference type="InterPro" id="IPR029052">
    <property type="entry name" value="Metallo-depent_PP-like"/>
</dbReference>
<dbReference type="PANTHER" id="PTHR31302:SF32">
    <property type="entry name" value="PHOSPHOESTERASE"/>
    <property type="match status" value="1"/>
</dbReference>
<dbReference type="SUPFAM" id="SSF56300">
    <property type="entry name" value="Metallo-dependent phosphatases"/>
    <property type="match status" value="1"/>
</dbReference>
<name>A0A167DJD4_9BACL</name>
<dbReference type="AlphaFoldDB" id="A0A167DJD4"/>
<dbReference type="KEGG" id="pcx:LPB68_03695"/>
<dbReference type="GO" id="GO:0008758">
    <property type="term" value="F:UDP-2,3-diacylglucosamine hydrolase activity"/>
    <property type="evidence" value="ECO:0007669"/>
    <property type="project" value="TreeGrafter"/>
</dbReference>
<dbReference type="Gene3D" id="3.60.21.10">
    <property type="match status" value="1"/>
</dbReference>
<accession>A0A167DJD4</accession>
<dbReference type="Proteomes" id="UP000077134">
    <property type="component" value="Unassembled WGS sequence"/>
</dbReference>
<protein>
    <recommendedName>
        <fullName evidence="1">Calcineurin-like phosphoesterase domain-containing protein</fullName>
    </recommendedName>
</protein>
<dbReference type="InterPro" id="IPR004843">
    <property type="entry name" value="Calcineurin-like_PHP"/>
</dbReference>